<dbReference type="EMBL" id="CCKQ01016381">
    <property type="protein sequence ID" value="CDW88254.1"/>
    <property type="molecule type" value="Genomic_DNA"/>
</dbReference>
<evidence type="ECO:0000256" key="1">
    <source>
        <dbReference type="SAM" id="MobiDB-lite"/>
    </source>
</evidence>
<evidence type="ECO:0000313" key="3">
    <source>
        <dbReference type="Proteomes" id="UP000039865"/>
    </source>
</evidence>
<protein>
    <submittedName>
        <fullName evidence="2">Uncharacterized protein</fullName>
    </submittedName>
</protein>
<accession>A0A078B119</accession>
<proteinExistence type="predicted"/>
<dbReference type="InParanoid" id="A0A078B119"/>
<evidence type="ECO:0000313" key="2">
    <source>
        <dbReference type="EMBL" id="CDW88254.1"/>
    </source>
</evidence>
<name>A0A078B119_STYLE</name>
<feature type="region of interest" description="Disordered" evidence="1">
    <location>
        <begin position="15"/>
        <end position="49"/>
    </location>
</feature>
<dbReference type="Proteomes" id="UP000039865">
    <property type="component" value="Unassembled WGS sequence"/>
</dbReference>
<reference evidence="2 3" key="1">
    <citation type="submission" date="2014-06" db="EMBL/GenBank/DDBJ databases">
        <authorList>
            <person name="Swart Estienne"/>
        </authorList>
    </citation>
    <scope>NUCLEOTIDE SEQUENCE [LARGE SCALE GENOMIC DNA]</scope>
    <source>
        <strain evidence="2 3">130c</strain>
    </source>
</reference>
<gene>
    <name evidence="2" type="primary">Contig7176.g7681</name>
    <name evidence="2" type="ORF">STYLEM_17372</name>
</gene>
<sequence>MRLMVQRMIRRLIERNARQRTGSQRGGNQDDLMRLLEENEPRQRGLSRQQINSIRSVRISNANIEEFVDQTCTICLNDCKTRDKVKMHNWVASKERGMSELQILSHSHRNQ</sequence>
<keyword evidence="3" id="KW-1185">Reference proteome</keyword>
<dbReference type="AlphaFoldDB" id="A0A078B119"/>
<organism evidence="2 3">
    <name type="scientific">Stylonychia lemnae</name>
    <name type="common">Ciliate</name>
    <dbReference type="NCBI Taxonomy" id="5949"/>
    <lineage>
        <taxon>Eukaryota</taxon>
        <taxon>Sar</taxon>
        <taxon>Alveolata</taxon>
        <taxon>Ciliophora</taxon>
        <taxon>Intramacronucleata</taxon>
        <taxon>Spirotrichea</taxon>
        <taxon>Stichotrichia</taxon>
        <taxon>Sporadotrichida</taxon>
        <taxon>Oxytrichidae</taxon>
        <taxon>Stylonychinae</taxon>
        <taxon>Stylonychia</taxon>
    </lineage>
</organism>
<feature type="compositionally biased region" description="Basic and acidic residues" evidence="1">
    <location>
        <begin position="31"/>
        <end position="43"/>
    </location>
</feature>